<evidence type="ECO:0000256" key="1">
    <source>
        <dbReference type="ARBA" id="ARBA00023015"/>
    </source>
</evidence>
<sequence length="165" mass="19303">MCSRETPETGENSHDVGRLINTLSHQLKRQMCIREEEDSLTTNMQRLVLHYILFQSMKGDIYQKDVEKEFQIRRSTATGTLQILEKNGFIRREPVKQDARLKKLVPTDKAKGVRQHILGNIRYIEELLARGIPEEKLAVCRDVLEKMSENLSVDEKRREEITDHE</sequence>
<evidence type="ECO:0000256" key="2">
    <source>
        <dbReference type="ARBA" id="ARBA00023125"/>
    </source>
</evidence>
<dbReference type="SUPFAM" id="SSF46785">
    <property type="entry name" value="Winged helix' DNA-binding domain"/>
    <property type="match status" value="1"/>
</dbReference>
<keyword evidence="2" id="KW-0238">DNA-binding</keyword>
<dbReference type="RefSeq" id="WP_087149783.1">
    <property type="nucleotide sequence ID" value="NZ_VMSO01000008.1"/>
</dbReference>
<protein>
    <submittedName>
        <fullName evidence="5">Winged helix-turn-helix transcriptional regulator</fullName>
    </submittedName>
</protein>
<feature type="domain" description="HTH marR-type" evidence="4">
    <location>
        <begin position="13"/>
        <end position="149"/>
    </location>
</feature>
<dbReference type="InterPro" id="IPR036390">
    <property type="entry name" value="WH_DNA-bd_sf"/>
</dbReference>
<organism evidence="5 6">
    <name type="scientific">Mediterraneibacter catenae</name>
    <dbReference type="NCBI Taxonomy" id="2594882"/>
    <lineage>
        <taxon>Bacteria</taxon>
        <taxon>Bacillati</taxon>
        <taxon>Bacillota</taxon>
        <taxon>Clostridia</taxon>
        <taxon>Lachnospirales</taxon>
        <taxon>Lachnospiraceae</taxon>
        <taxon>Mediterraneibacter</taxon>
    </lineage>
</organism>
<evidence type="ECO:0000256" key="3">
    <source>
        <dbReference type="ARBA" id="ARBA00023163"/>
    </source>
</evidence>
<keyword evidence="3" id="KW-0804">Transcription</keyword>
<comment type="caution">
    <text evidence="5">The sequence shown here is derived from an EMBL/GenBank/DDBJ whole genome shotgun (WGS) entry which is preliminary data.</text>
</comment>
<dbReference type="Pfam" id="PF01047">
    <property type="entry name" value="MarR"/>
    <property type="match status" value="1"/>
</dbReference>
<dbReference type="GO" id="GO:0003677">
    <property type="term" value="F:DNA binding"/>
    <property type="evidence" value="ECO:0007669"/>
    <property type="project" value="UniProtKB-KW"/>
</dbReference>
<dbReference type="PANTHER" id="PTHR42756:SF1">
    <property type="entry name" value="TRANSCRIPTIONAL REPRESSOR OF EMRAB OPERON"/>
    <property type="match status" value="1"/>
</dbReference>
<dbReference type="EMBL" id="VMSO01000008">
    <property type="protein sequence ID" value="KAA8501453.1"/>
    <property type="molecule type" value="Genomic_DNA"/>
</dbReference>
<dbReference type="InterPro" id="IPR000835">
    <property type="entry name" value="HTH_MarR-typ"/>
</dbReference>
<evidence type="ECO:0000313" key="6">
    <source>
        <dbReference type="Proteomes" id="UP000322025"/>
    </source>
</evidence>
<keyword evidence="6" id="KW-1185">Reference proteome</keyword>
<dbReference type="Proteomes" id="UP000322025">
    <property type="component" value="Unassembled WGS sequence"/>
</dbReference>
<dbReference type="SMART" id="SM00347">
    <property type="entry name" value="HTH_MARR"/>
    <property type="match status" value="1"/>
</dbReference>
<dbReference type="OrthoDB" id="384891at2"/>
<keyword evidence="1" id="KW-0805">Transcription regulation</keyword>
<dbReference type="InterPro" id="IPR036388">
    <property type="entry name" value="WH-like_DNA-bd_sf"/>
</dbReference>
<dbReference type="AlphaFoldDB" id="A0A5M9HXU7"/>
<proteinExistence type="predicted"/>
<accession>A0A5M9HXU7</accession>
<dbReference type="PROSITE" id="PS50995">
    <property type="entry name" value="HTH_MARR_2"/>
    <property type="match status" value="1"/>
</dbReference>
<dbReference type="GO" id="GO:0003700">
    <property type="term" value="F:DNA-binding transcription factor activity"/>
    <property type="evidence" value="ECO:0007669"/>
    <property type="project" value="InterPro"/>
</dbReference>
<reference evidence="5" key="1">
    <citation type="submission" date="2019-07" db="EMBL/GenBank/DDBJ databases">
        <authorList>
            <person name="Wongkuna S."/>
            <person name="Scaria J."/>
        </authorList>
    </citation>
    <scope>NUCLEOTIDE SEQUENCE [LARGE SCALE GENOMIC DNA]</scope>
    <source>
        <strain evidence="5">SW178</strain>
    </source>
</reference>
<dbReference type="PANTHER" id="PTHR42756">
    <property type="entry name" value="TRANSCRIPTIONAL REGULATOR, MARR"/>
    <property type="match status" value="1"/>
</dbReference>
<dbReference type="Gene3D" id="1.10.10.10">
    <property type="entry name" value="Winged helix-like DNA-binding domain superfamily/Winged helix DNA-binding domain"/>
    <property type="match status" value="1"/>
</dbReference>
<evidence type="ECO:0000259" key="4">
    <source>
        <dbReference type="PROSITE" id="PS50995"/>
    </source>
</evidence>
<name>A0A5M9HXU7_9FIRM</name>
<gene>
    <name evidence="5" type="ORF">FNY66_07540</name>
</gene>
<evidence type="ECO:0000313" key="5">
    <source>
        <dbReference type="EMBL" id="KAA8501453.1"/>
    </source>
</evidence>